<dbReference type="SMART" id="SM00341">
    <property type="entry name" value="HRDC"/>
    <property type="match status" value="1"/>
</dbReference>
<dbReference type="FunFam" id="1.10.150.80:FF:000001">
    <property type="entry name" value="Putative exosome component 10"/>
    <property type="match status" value="1"/>
</dbReference>
<evidence type="ECO:0000256" key="7">
    <source>
        <dbReference type="ARBA" id="ARBA00022839"/>
    </source>
</evidence>
<protein>
    <recommendedName>
        <fullName evidence="13">HRDC domain-containing protein</fullName>
    </recommendedName>
</protein>
<evidence type="ECO:0000313" key="15">
    <source>
        <dbReference type="Proteomes" id="UP000006038"/>
    </source>
</evidence>
<evidence type="ECO:0000256" key="1">
    <source>
        <dbReference type="ARBA" id="ARBA00004123"/>
    </source>
</evidence>
<feature type="transmembrane region" description="Helical" evidence="12">
    <location>
        <begin position="1332"/>
        <end position="1352"/>
    </location>
</feature>
<dbReference type="eggNOG" id="KOG2206">
    <property type="taxonomic scope" value="Eukaryota"/>
</dbReference>
<dbReference type="InterPro" id="IPR002562">
    <property type="entry name" value="3'-5'_exonuclease_dom"/>
</dbReference>
<dbReference type="GO" id="GO:0000166">
    <property type="term" value="F:nucleotide binding"/>
    <property type="evidence" value="ECO:0007669"/>
    <property type="project" value="InterPro"/>
</dbReference>
<dbReference type="Gene3D" id="1.10.150.80">
    <property type="entry name" value="HRDC domain"/>
    <property type="match status" value="1"/>
</dbReference>
<accession>J3N2V0</accession>
<feature type="transmembrane region" description="Helical" evidence="12">
    <location>
        <begin position="1177"/>
        <end position="1199"/>
    </location>
</feature>
<dbReference type="FunFam" id="3.30.420.10:FF:000065">
    <property type="entry name" value="Protein RRP6-like 2 isoform A"/>
    <property type="match status" value="1"/>
</dbReference>
<dbReference type="InterPro" id="IPR044876">
    <property type="entry name" value="HRDC_dom_sf"/>
</dbReference>
<evidence type="ECO:0000256" key="3">
    <source>
        <dbReference type="ARBA" id="ARBA00008572"/>
    </source>
</evidence>
<dbReference type="HOGENOM" id="CLU_250984_0_0_1"/>
<dbReference type="GO" id="GO:0000467">
    <property type="term" value="P:exonucleolytic trimming to generate mature 3'-end of 5.8S rRNA from tricistronic rRNA transcript (SSU-rRNA, 5.8S rRNA, LSU-rRNA)"/>
    <property type="evidence" value="ECO:0007669"/>
    <property type="project" value="InterPro"/>
</dbReference>
<dbReference type="InterPro" id="IPR049559">
    <property type="entry name" value="Rrp6p-like_exo"/>
</dbReference>
<feature type="transmembrane region" description="Helical" evidence="12">
    <location>
        <begin position="1227"/>
        <end position="1245"/>
    </location>
</feature>
<dbReference type="InterPro" id="IPR002121">
    <property type="entry name" value="HRDC_dom"/>
</dbReference>
<keyword evidence="9 12" id="KW-0472">Membrane</keyword>
<dbReference type="InterPro" id="IPR029485">
    <property type="entry name" value="CAT_C"/>
</dbReference>
<feature type="transmembrane region" description="Helical" evidence="12">
    <location>
        <begin position="1059"/>
        <end position="1077"/>
    </location>
</feature>
<dbReference type="CDD" id="cd06147">
    <property type="entry name" value="Rrp6p_like_exo"/>
    <property type="match status" value="1"/>
</dbReference>
<feature type="region of interest" description="Disordered" evidence="11">
    <location>
        <begin position="1"/>
        <end position="32"/>
    </location>
</feature>
<keyword evidence="5" id="KW-0540">Nuclease</keyword>
<evidence type="ECO:0000259" key="13">
    <source>
        <dbReference type="PROSITE" id="PS50967"/>
    </source>
</evidence>
<dbReference type="Pfam" id="PF13906">
    <property type="entry name" value="AA_permease_C"/>
    <property type="match status" value="1"/>
</dbReference>
<keyword evidence="8 12" id="KW-1133">Transmembrane helix</keyword>
<dbReference type="SUPFAM" id="SSF53098">
    <property type="entry name" value="Ribonuclease H-like"/>
    <property type="match status" value="1"/>
</dbReference>
<dbReference type="PROSITE" id="PS50967">
    <property type="entry name" value="HRDC"/>
    <property type="match status" value="1"/>
</dbReference>
<dbReference type="GO" id="GO:0080188">
    <property type="term" value="P:gene silencing by siRNA-directed DNA methylation"/>
    <property type="evidence" value="ECO:0007669"/>
    <property type="project" value="UniProtKB-ARBA"/>
</dbReference>
<dbReference type="GO" id="GO:0000176">
    <property type="term" value="C:nuclear exosome (RNase complex)"/>
    <property type="evidence" value="ECO:0007669"/>
    <property type="project" value="TreeGrafter"/>
</dbReference>
<dbReference type="GO" id="GO:0000175">
    <property type="term" value="F:3'-5'-RNA exonuclease activity"/>
    <property type="evidence" value="ECO:0007669"/>
    <property type="project" value="InterPro"/>
</dbReference>
<feature type="transmembrane region" description="Helical" evidence="12">
    <location>
        <begin position="1358"/>
        <end position="1382"/>
    </location>
</feature>
<evidence type="ECO:0000256" key="10">
    <source>
        <dbReference type="ARBA" id="ARBA00023242"/>
    </source>
</evidence>
<feature type="compositionally biased region" description="Pro residues" evidence="11">
    <location>
        <begin position="1"/>
        <end position="10"/>
    </location>
</feature>
<feature type="transmembrane region" description="Helical" evidence="12">
    <location>
        <begin position="1251"/>
        <end position="1273"/>
    </location>
</feature>
<dbReference type="Pfam" id="PF00570">
    <property type="entry name" value="HRDC"/>
    <property type="match status" value="1"/>
</dbReference>
<feature type="compositionally biased region" description="Low complexity" evidence="11">
    <location>
        <begin position="22"/>
        <end position="32"/>
    </location>
</feature>
<feature type="transmembrane region" description="Helical" evidence="12">
    <location>
        <begin position="932"/>
        <end position="951"/>
    </location>
</feature>
<feature type="region of interest" description="Disordered" evidence="11">
    <location>
        <begin position="852"/>
        <end position="890"/>
    </location>
</feature>
<dbReference type="Pfam" id="PF13520">
    <property type="entry name" value="AA_permease_2"/>
    <property type="match status" value="1"/>
</dbReference>
<dbReference type="GO" id="GO:0071044">
    <property type="term" value="P:histone mRNA catabolic process"/>
    <property type="evidence" value="ECO:0007669"/>
    <property type="project" value="TreeGrafter"/>
</dbReference>
<comment type="similarity">
    <text evidence="3">Belongs to the amino acid-polyamine-organocation (APC) superfamily. Cationic amino acid transporter (CAT) (TC 2.A.3.3) family.</text>
</comment>
<reference evidence="14" key="1">
    <citation type="journal article" date="2013" name="Nat. Commun.">
        <title>Whole-genome sequencing of Oryza brachyantha reveals mechanisms underlying Oryza genome evolution.</title>
        <authorList>
            <person name="Chen J."/>
            <person name="Huang Q."/>
            <person name="Gao D."/>
            <person name="Wang J."/>
            <person name="Lang Y."/>
            <person name="Liu T."/>
            <person name="Li B."/>
            <person name="Bai Z."/>
            <person name="Luis Goicoechea J."/>
            <person name="Liang C."/>
            <person name="Chen C."/>
            <person name="Zhang W."/>
            <person name="Sun S."/>
            <person name="Liao Y."/>
            <person name="Zhang X."/>
            <person name="Yang L."/>
            <person name="Song C."/>
            <person name="Wang M."/>
            <person name="Shi J."/>
            <person name="Liu G."/>
            <person name="Liu J."/>
            <person name="Zhou H."/>
            <person name="Zhou W."/>
            <person name="Yu Q."/>
            <person name="An N."/>
            <person name="Chen Y."/>
            <person name="Cai Q."/>
            <person name="Wang B."/>
            <person name="Liu B."/>
            <person name="Min J."/>
            <person name="Huang Y."/>
            <person name="Wu H."/>
            <person name="Li Z."/>
            <person name="Zhang Y."/>
            <person name="Yin Y."/>
            <person name="Song W."/>
            <person name="Jiang J."/>
            <person name="Jackson S.A."/>
            <person name="Wing R.A."/>
            <person name="Wang J."/>
            <person name="Chen M."/>
        </authorList>
    </citation>
    <scope>NUCLEOTIDE SEQUENCE [LARGE SCALE GENOMIC DNA]</scope>
    <source>
        <strain evidence="14">cv. IRGC 101232</strain>
    </source>
</reference>
<keyword evidence="15" id="KW-1185">Reference proteome</keyword>
<dbReference type="GO" id="GO:0071035">
    <property type="term" value="P:nuclear polyadenylation-dependent rRNA catabolic process"/>
    <property type="evidence" value="ECO:0007669"/>
    <property type="project" value="TreeGrafter"/>
</dbReference>
<dbReference type="SUPFAM" id="SSF47819">
    <property type="entry name" value="HRDC-like"/>
    <property type="match status" value="1"/>
</dbReference>
<dbReference type="GO" id="GO:0071039">
    <property type="term" value="P:nuclear polyadenylation-dependent CUT catabolic process"/>
    <property type="evidence" value="ECO:0007669"/>
    <property type="project" value="TreeGrafter"/>
</dbReference>
<dbReference type="GO" id="GO:0071036">
    <property type="term" value="P:nuclear polyadenylation-dependent snoRNA catabolic process"/>
    <property type="evidence" value="ECO:0007669"/>
    <property type="project" value="TreeGrafter"/>
</dbReference>
<keyword evidence="6" id="KW-0378">Hydrolase</keyword>
<dbReference type="GO" id="GO:0005730">
    <property type="term" value="C:nucleolus"/>
    <property type="evidence" value="ECO:0007669"/>
    <property type="project" value="TreeGrafter"/>
</dbReference>
<dbReference type="GO" id="GO:0003727">
    <property type="term" value="F:single-stranded RNA binding"/>
    <property type="evidence" value="ECO:0007669"/>
    <property type="project" value="TreeGrafter"/>
</dbReference>
<keyword evidence="4 12" id="KW-0812">Transmembrane</keyword>
<dbReference type="GO" id="GO:0016020">
    <property type="term" value="C:membrane"/>
    <property type="evidence" value="ECO:0007669"/>
    <property type="project" value="UniProtKB-SubCell"/>
</dbReference>
<dbReference type="GO" id="GO:0071037">
    <property type="term" value="P:nuclear polyadenylation-dependent snRNA catabolic process"/>
    <property type="evidence" value="ECO:0007669"/>
    <property type="project" value="TreeGrafter"/>
</dbReference>
<keyword evidence="7" id="KW-0269">Exonuclease</keyword>
<dbReference type="EnsemblPlants" id="OB10G18480.1">
    <property type="protein sequence ID" value="OB10G18480.1"/>
    <property type="gene ID" value="OB10G18480"/>
</dbReference>
<reference evidence="14" key="2">
    <citation type="submission" date="2013-04" db="UniProtKB">
        <authorList>
            <consortium name="EnsemblPlants"/>
        </authorList>
    </citation>
    <scope>IDENTIFICATION</scope>
</reference>
<feature type="transmembrane region" description="Helical" evidence="12">
    <location>
        <begin position="1394"/>
        <end position="1415"/>
    </location>
</feature>
<proteinExistence type="inferred from homology"/>
<feature type="transmembrane region" description="Helical" evidence="12">
    <location>
        <begin position="1027"/>
        <end position="1047"/>
    </location>
</feature>
<feature type="domain" description="HRDC" evidence="13">
    <location>
        <begin position="472"/>
        <end position="552"/>
    </location>
</feature>
<dbReference type="PANTHER" id="PTHR12124">
    <property type="entry name" value="POLYMYOSITIS/SCLERODERMA AUTOANTIGEN-RELATED"/>
    <property type="match status" value="1"/>
</dbReference>
<dbReference type="eggNOG" id="KOG1286">
    <property type="taxonomic scope" value="Eukaryota"/>
</dbReference>
<feature type="region of interest" description="Disordered" evidence="11">
    <location>
        <begin position="756"/>
        <end position="798"/>
    </location>
</feature>
<organism evidence="14">
    <name type="scientific">Oryza brachyantha</name>
    <name type="common">malo sina</name>
    <dbReference type="NCBI Taxonomy" id="4533"/>
    <lineage>
        <taxon>Eukaryota</taxon>
        <taxon>Viridiplantae</taxon>
        <taxon>Streptophyta</taxon>
        <taxon>Embryophyta</taxon>
        <taxon>Tracheophyta</taxon>
        <taxon>Spermatophyta</taxon>
        <taxon>Magnoliopsida</taxon>
        <taxon>Liliopsida</taxon>
        <taxon>Poales</taxon>
        <taxon>Poaceae</taxon>
        <taxon>BOP clade</taxon>
        <taxon>Oryzoideae</taxon>
        <taxon>Oryzeae</taxon>
        <taxon>Oryzinae</taxon>
        <taxon>Oryza</taxon>
    </lineage>
</organism>
<evidence type="ECO:0000256" key="6">
    <source>
        <dbReference type="ARBA" id="ARBA00022801"/>
    </source>
</evidence>
<evidence type="ECO:0000256" key="8">
    <source>
        <dbReference type="ARBA" id="ARBA00022989"/>
    </source>
</evidence>
<evidence type="ECO:0000256" key="11">
    <source>
        <dbReference type="SAM" id="MobiDB-lite"/>
    </source>
</evidence>
<feature type="transmembrane region" description="Helical" evidence="12">
    <location>
        <begin position="1133"/>
        <end position="1157"/>
    </location>
</feature>
<dbReference type="Pfam" id="PF01612">
    <property type="entry name" value="DNA_pol_A_exo1"/>
    <property type="match status" value="1"/>
</dbReference>
<dbReference type="Gramene" id="OB10G18480.1">
    <property type="protein sequence ID" value="OB10G18480.1"/>
    <property type="gene ID" value="OB10G18480"/>
</dbReference>
<dbReference type="GO" id="GO:0071051">
    <property type="term" value="P:poly(A)-dependent snoRNA 3'-end processing"/>
    <property type="evidence" value="ECO:0007669"/>
    <property type="project" value="TreeGrafter"/>
</dbReference>
<dbReference type="InterPro" id="IPR002293">
    <property type="entry name" value="AA/rel_permease1"/>
</dbReference>
<sequence>MEADDAPPPWRRNKSAAAIDDSSGPLPAAAARLSGRSRALPSSRDFHFYNNFPSFKSPVGAAAARAEASLGALGAAPFYPKQHPPFPRDDLEDAQEWVVGVIDDLSEQFGASMDEFKAAREKEEATGRSSVPSEDGFQVVYGKKKKKMGGGEEGVGRGEAFGGSGSVKMATKDRLAASGTKAKVPFHIPTIPRPQDVHRIFVDNSSKPFEHSWLEKSDDGSRVVHPLEKIPMEQLVDRNVPESEPIKPPGLDDTPFTYVEDLKTLEVLVTKLKSATELAVDLEHNHYRSFQGLTCLMQISTRTEDFIVDTLKLRKYLGDYLREIFKDPRKKKVMHGADRDVIWLQRDFGIYVCNLFDTGQASRILQMDRNSLEHLLHHFCGVTANKEYQSADWRLRPLPDEMIKYAREDTHYLLYIYDSMRLRLVKESSGENDLLLEVYKRSNDVCLQLYEKELLTNSSYLYIHGLKENEFDARQLSVLAGLYKWRDSVARGEDESTGYILPNKTLLEIAKQMPATTGRLKWIVKSKNSYLERHLGHVISTIRTAIANCDAFESIAEQLKKGRLEELEAANVKSNNRDTEMVPADDGTNDDDNVGLSDSVASVENVGTAHCTGNVTSGASSVSVQLENISETKSSGMFSGVSGQDMEVSTNDDRKQVAKATVQVSKRPTAFGALLGKPTSGRKQNLFSGFSSEQNKVDKIKSSVVLPFHNFCGSAKSQATSIPLEEPVHPEQESIQHSDPAYQTEDVIQLDTEAEDPQLPENHNGDGQGHREPDETDMSRSPPEHSSAGIEQEQRFQSLNESRNFQQNHKPHQEPEFNHQLKPFDYAEARKNISFGEHKAERTRDNAVARAINKNSGDKGKSSNQFEAGESEGSGQNPRRRQAFPSSGNRSRHLAKALSVPDLIAIGVGSTIGAGIYVLVGTVAREHAGPALTLSFLIAGIAAALSALCYAELSCRFPSAGSAYHYSYICIGESVAWLIGWALILEYTIGGSSVARGISPNLALFFGGHEKLPFFLTQIHVKWLNTPLDPCAAILVLIVTALLCLGIKESSFVEGIITIANVIVMMFVICAGGYLAFQNGWSGYNDKQGYFPNGMAGVLSGSATLFFAYIGFDAVASTAEEVKNPQRDLPWGMCLTLSLCCFLYMMVSVVIVGLVPYYALDPNTPISSAFAKYGMQWAVYVISTGAVFALIASLIGAILPQPRIVMAMARDGLLPPLFSAVDPTTQVPTLSTILSGICAAILALFMDVSELAGMVSVGTLLAFTMVAISVLIVRYAPPSEIAMKVALPGSSESLTSLSGSSEPDEENSGDLFGNVQEIPTSNEANKIRRQKATACIILIFLGAVIVVSSVSFSFLPIYLRSIGCAFGGLVLVSATIALWFIGQDKSSTRQTGGFMCPFVPILPVCCILINVYLLMNLGFHTWIRVSMWLMVGAIIYVFYGRKYSSLTGVAYQRISSE</sequence>
<comment type="subcellular location">
    <subcellularLocation>
        <location evidence="2">Membrane</location>
        <topology evidence="2">Multi-pass membrane protein</topology>
    </subcellularLocation>
    <subcellularLocation>
        <location evidence="1">Nucleus</location>
    </subcellularLocation>
</comment>
<dbReference type="GO" id="GO:0071038">
    <property type="term" value="P:TRAMP-dependent tRNA surveillance pathway"/>
    <property type="evidence" value="ECO:0007669"/>
    <property type="project" value="TreeGrafter"/>
</dbReference>
<dbReference type="Proteomes" id="UP000006038">
    <property type="component" value="Chromosome 10"/>
</dbReference>
<dbReference type="Gene3D" id="3.30.420.10">
    <property type="entry name" value="Ribonuclease H-like superfamily/Ribonuclease H"/>
    <property type="match status" value="1"/>
</dbReference>
<feature type="transmembrane region" description="Helical" evidence="12">
    <location>
        <begin position="1089"/>
        <end position="1112"/>
    </location>
</feature>
<evidence type="ECO:0000256" key="12">
    <source>
        <dbReference type="SAM" id="Phobius"/>
    </source>
</evidence>
<dbReference type="InterPro" id="IPR012337">
    <property type="entry name" value="RNaseH-like_sf"/>
</dbReference>
<evidence type="ECO:0000256" key="5">
    <source>
        <dbReference type="ARBA" id="ARBA00022722"/>
    </source>
</evidence>
<feature type="transmembrane region" description="Helical" evidence="12">
    <location>
        <begin position="963"/>
        <end position="984"/>
    </location>
</feature>
<dbReference type="GO" id="GO:0022857">
    <property type="term" value="F:transmembrane transporter activity"/>
    <property type="evidence" value="ECO:0007669"/>
    <property type="project" value="InterPro"/>
</dbReference>
<dbReference type="Gene3D" id="1.20.1740.10">
    <property type="entry name" value="Amino acid/polyamine transporter I"/>
    <property type="match status" value="1"/>
</dbReference>
<evidence type="ECO:0000313" key="14">
    <source>
        <dbReference type="EnsemblPlants" id="OB10G18480.1"/>
    </source>
</evidence>
<feature type="transmembrane region" description="Helical" evidence="12">
    <location>
        <begin position="900"/>
        <end position="920"/>
    </location>
</feature>
<name>J3N2V0_ORYBR</name>
<feature type="transmembrane region" description="Helical" evidence="12">
    <location>
        <begin position="1421"/>
        <end position="1439"/>
    </location>
</feature>
<dbReference type="PANTHER" id="PTHR12124:SF47">
    <property type="entry name" value="EXOSOME COMPONENT 10"/>
    <property type="match status" value="1"/>
</dbReference>
<dbReference type="GO" id="GO:0071040">
    <property type="term" value="P:nuclear polyadenylation-dependent antisense transcript catabolic process"/>
    <property type="evidence" value="ECO:0007669"/>
    <property type="project" value="TreeGrafter"/>
</dbReference>
<dbReference type="InterPro" id="IPR045092">
    <property type="entry name" value="Rrp6-like"/>
</dbReference>
<keyword evidence="10" id="KW-0539">Nucleus</keyword>
<evidence type="ECO:0000256" key="4">
    <source>
        <dbReference type="ARBA" id="ARBA00022692"/>
    </source>
</evidence>
<dbReference type="InterPro" id="IPR010997">
    <property type="entry name" value="HRDC-like_sf"/>
</dbReference>
<dbReference type="FunFam" id="1.20.1740.10:FF:000010">
    <property type="entry name" value="probable cationic amino acid transporter"/>
    <property type="match status" value="1"/>
</dbReference>
<dbReference type="STRING" id="4533.J3N2V0"/>
<evidence type="ECO:0000256" key="2">
    <source>
        <dbReference type="ARBA" id="ARBA00004141"/>
    </source>
</evidence>
<dbReference type="InterPro" id="IPR036397">
    <property type="entry name" value="RNaseH_sf"/>
</dbReference>
<evidence type="ECO:0000256" key="9">
    <source>
        <dbReference type="ARBA" id="ARBA00023136"/>
    </source>
</evidence>
<dbReference type="SMART" id="SM00474">
    <property type="entry name" value="35EXOc"/>
    <property type="match status" value="1"/>
</dbReference>